<organism evidence="4 5">
    <name type="scientific">Allocoleopsis franciscana PCC 7113</name>
    <dbReference type="NCBI Taxonomy" id="1173027"/>
    <lineage>
        <taxon>Bacteria</taxon>
        <taxon>Bacillati</taxon>
        <taxon>Cyanobacteriota</taxon>
        <taxon>Cyanophyceae</taxon>
        <taxon>Coleofasciculales</taxon>
        <taxon>Coleofasciculaceae</taxon>
        <taxon>Allocoleopsis</taxon>
        <taxon>Allocoleopsis franciscana</taxon>
    </lineage>
</organism>
<dbReference type="RefSeq" id="WP_015186234.1">
    <property type="nucleotide sequence ID" value="NC_019740.1"/>
</dbReference>
<name>K9WP57_9CYAN</name>
<feature type="region of interest" description="Disordered" evidence="2">
    <location>
        <begin position="104"/>
        <end position="126"/>
    </location>
</feature>
<dbReference type="AlphaFoldDB" id="K9WP57"/>
<dbReference type="PATRIC" id="fig|1173027.3.peg.7311"/>
<accession>K9WP57</accession>
<evidence type="ECO:0000256" key="2">
    <source>
        <dbReference type="SAM" id="MobiDB-lite"/>
    </source>
</evidence>
<proteinExistence type="predicted"/>
<keyword evidence="5" id="KW-1185">Reference proteome</keyword>
<dbReference type="OrthoDB" id="482771at2"/>
<dbReference type="KEGG" id="mic:Mic7113_6602"/>
<evidence type="ECO:0000256" key="1">
    <source>
        <dbReference type="ARBA" id="ARBA00023118"/>
    </source>
</evidence>
<dbReference type="eggNOG" id="COG1337">
    <property type="taxonomic scope" value="Bacteria"/>
</dbReference>
<dbReference type="Proteomes" id="UP000010471">
    <property type="component" value="Plasmid pMIC7113.03"/>
</dbReference>
<protein>
    <submittedName>
        <fullName evidence="4">CRISPR-associated RAMP protein, Csx10 family</fullName>
    </submittedName>
</protein>
<reference evidence="4 5" key="1">
    <citation type="submission" date="2012-06" db="EMBL/GenBank/DDBJ databases">
        <title>Finished plasmid 3 of genome of Microcoleus sp. PCC 7113.</title>
        <authorList>
            <consortium name="US DOE Joint Genome Institute"/>
            <person name="Gugger M."/>
            <person name="Coursin T."/>
            <person name="Rippka R."/>
            <person name="Tandeau De Marsac N."/>
            <person name="Huntemann M."/>
            <person name="Wei C.-L."/>
            <person name="Han J."/>
            <person name="Detter J.C."/>
            <person name="Han C."/>
            <person name="Tapia R."/>
            <person name="Chen A."/>
            <person name="Kyrpides N."/>
            <person name="Mavromatis K."/>
            <person name="Markowitz V."/>
            <person name="Szeto E."/>
            <person name="Ivanova N."/>
            <person name="Pagani I."/>
            <person name="Pati A."/>
            <person name="Goodwin L."/>
            <person name="Nordberg H.P."/>
            <person name="Cantor M.N."/>
            <person name="Hua S.X."/>
            <person name="Woyke T."/>
            <person name="Kerfeld C.A."/>
        </authorList>
    </citation>
    <scope>NUCLEOTIDE SEQUENCE [LARGE SCALE GENOMIC DNA]</scope>
    <source>
        <strain evidence="4 5">PCC 7113</strain>
        <plasmid evidence="4 5">pMIC7113.03</plasmid>
    </source>
</reference>
<keyword evidence="4" id="KW-0614">Plasmid</keyword>
<dbReference type="GO" id="GO:0051607">
    <property type="term" value="P:defense response to virus"/>
    <property type="evidence" value="ECO:0007669"/>
    <property type="project" value="UniProtKB-KW"/>
</dbReference>
<gene>
    <name evidence="4" type="ORF">Mic7113_6602</name>
</gene>
<dbReference type="Pfam" id="PF03787">
    <property type="entry name" value="RAMPs"/>
    <property type="match status" value="1"/>
</dbReference>
<dbReference type="HOGENOM" id="CLU_679177_0_0_3"/>
<geneLocation type="plasmid" evidence="4 5">
    <name>pMIC7113.03</name>
</geneLocation>
<evidence type="ECO:0000259" key="3">
    <source>
        <dbReference type="Pfam" id="PF03787"/>
    </source>
</evidence>
<dbReference type="InterPro" id="IPR013490">
    <property type="entry name" value="CRISPR-assoc_RAMP_Csx10"/>
</dbReference>
<feature type="domain" description="CRISPR type III-associated protein" evidence="3">
    <location>
        <begin position="7"/>
        <end position="264"/>
    </location>
</feature>
<dbReference type="EMBL" id="CP003633">
    <property type="protein sequence ID" value="AFZ22175.1"/>
    <property type="molecule type" value="Genomic_DNA"/>
</dbReference>
<evidence type="ECO:0000313" key="5">
    <source>
        <dbReference type="Proteomes" id="UP000010471"/>
    </source>
</evidence>
<dbReference type="InterPro" id="IPR005537">
    <property type="entry name" value="RAMP_III_fam"/>
</dbReference>
<sequence>MRRIELTITALSPLALGRQKPGGSISEAESYIPGSVIRGAIASQILQRANQRNSDLSQNGGDFQSLFLGENPAIFQNAYPAIAKIGKDQHEAVPDEVQVLPATAVSSKANPGFKSEDDDKPEDKKRGGVFDTLIDRFCADAYNHPYDPSCPKDKGRVEPYTGFYSKTSDNKYRSHSVSTRFLTRVGINRRRATAEEEILYSIEVLNESFLKNTQAKTKDWEPVVYRSVVIANDDLSSKLLQFINDNSGAFSLGGSASRGLGKVKIEAKKTGNSSEVQSRFDSFQNQLKERWNLWSVFGNPKEDLLDSRAYFTIDLQSDAIFTEQWRRTTVISPAMLCEFVSHEFLKRYEAETDKFLKLHVAYSSHDYRSGWNAAWGLMKDVELVTNKGAVYLFSTTKDKENDWVEALKKLEREGVGDRTCEGFGQIQVCNEFHTVFREYPV</sequence>
<evidence type="ECO:0000313" key="4">
    <source>
        <dbReference type="EMBL" id="AFZ22175.1"/>
    </source>
</evidence>
<dbReference type="NCBIfam" id="TIGR02674">
    <property type="entry name" value="cas_cyan_RAMP_2"/>
    <property type="match status" value="1"/>
</dbReference>
<keyword evidence="1" id="KW-0051">Antiviral defense</keyword>
<feature type="compositionally biased region" description="Basic and acidic residues" evidence="2">
    <location>
        <begin position="114"/>
        <end position="126"/>
    </location>
</feature>